<feature type="transmembrane region" description="Helical" evidence="1">
    <location>
        <begin position="30"/>
        <end position="52"/>
    </location>
</feature>
<dbReference type="EMBL" id="CP107006">
    <property type="protein sequence ID" value="UYQ93171.1"/>
    <property type="molecule type" value="Genomic_DNA"/>
</dbReference>
<gene>
    <name evidence="3" type="ORF">MKQ68_24110</name>
</gene>
<evidence type="ECO:0000259" key="2">
    <source>
        <dbReference type="Pfam" id="PF00892"/>
    </source>
</evidence>
<keyword evidence="1" id="KW-0472">Membrane</keyword>
<dbReference type="RefSeq" id="WP_264281292.1">
    <property type="nucleotide sequence ID" value="NZ_CP107006.1"/>
</dbReference>
<evidence type="ECO:0000313" key="4">
    <source>
        <dbReference type="Proteomes" id="UP001162741"/>
    </source>
</evidence>
<evidence type="ECO:0000313" key="3">
    <source>
        <dbReference type="EMBL" id="UYQ93171.1"/>
    </source>
</evidence>
<accession>A0ABY6J0K0</accession>
<feature type="domain" description="EamA" evidence="2">
    <location>
        <begin position="4"/>
        <end position="67"/>
    </location>
</feature>
<keyword evidence="1" id="KW-1133">Transmembrane helix</keyword>
<keyword evidence="1" id="KW-0812">Transmembrane</keyword>
<proteinExistence type="predicted"/>
<organism evidence="3 4">
    <name type="scientific">Chitinophaga horti</name>
    <dbReference type="NCBI Taxonomy" id="2920382"/>
    <lineage>
        <taxon>Bacteria</taxon>
        <taxon>Pseudomonadati</taxon>
        <taxon>Bacteroidota</taxon>
        <taxon>Chitinophagia</taxon>
        <taxon>Chitinophagales</taxon>
        <taxon>Chitinophagaceae</taxon>
        <taxon>Chitinophaga</taxon>
    </lineage>
</organism>
<dbReference type="InterPro" id="IPR000620">
    <property type="entry name" value="EamA_dom"/>
</dbReference>
<name>A0ABY6J0K0_9BACT</name>
<evidence type="ECO:0000256" key="1">
    <source>
        <dbReference type="SAM" id="Phobius"/>
    </source>
</evidence>
<dbReference type="Pfam" id="PF00892">
    <property type="entry name" value="EamA"/>
    <property type="match status" value="1"/>
</dbReference>
<protein>
    <submittedName>
        <fullName evidence="3">EamA family transporter</fullName>
    </submittedName>
</protein>
<dbReference type="Proteomes" id="UP001162741">
    <property type="component" value="Chromosome"/>
</dbReference>
<sequence>MRQILPGILFAMLWASAAAATKIGIQVTHPLLLANVRFFIAGVLMLCFAYIIQGAKNRLPRGWNGATCSSSPCLIPPFISVLM</sequence>
<reference evidence="3" key="1">
    <citation type="submission" date="2022-10" db="EMBL/GenBank/DDBJ databases">
        <title>Chitinophaga sp. nov., isolated from soil.</title>
        <authorList>
            <person name="Jeon C.O."/>
        </authorList>
    </citation>
    <scope>NUCLEOTIDE SEQUENCE</scope>
    <source>
        <strain evidence="3">R8</strain>
    </source>
</reference>
<keyword evidence="4" id="KW-1185">Reference proteome</keyword>